<organism evidence="3 4">
    <name type="scientific">Geomobilimonas luticola</name>
    <dbReference type="NCBI Taxonomy" id="1114878"/>
    <lineage>
        <taxon>Bacteria</taxon>
        <taxon>Pseudomonadati</taxon>
        <taxon>Thermodesulfobacteriota</taxon>
        <taxon>Desulfuromonadia</taxon>
        <taxon>Geobacterales</taxon>
        <taxon>Geobacteraceae</taxon>
        <taxon>Geomobilimonas</taxon>
    </lineage>
</organism>
<evidence type="ECO:0000313" key="3">
    <source>
        <dbReference type="EMBL" id="MBT0651947.1"/>
    </source>
</evidence>
<evidence type="ECO:0000256" key="1">
    <source>
        <dbReference type="SAM" id="Coils"/>
    </source>
</evidence>
<evidence type="ECO:0000256" key="2">
    <source>
        <dbReference type="SAM" id="Phobius"/>
    </source>
</evidence>
<sequence>MSFPDYEKMQAKSRMNMARILIAIVMFILFCWLNWWVMPNLAIVRLDEKGVQMPKTCYILMGQKDNKFLGYRIIKGMEYGWDGVPAAWPYMVAGIIPALGIGFCIGELARRKFAIAEVSQKALLEANQIKLDAWKTDFEAQDIIREAKKLNSELYSLKNRLHEDLMICRAVTVNSEEKIRKCDEKLGEIPKVERELEKARNALAKFNRNKKGNT</sequence>
<accession>A0ABS5SBD5</accession>
<keyword evidence="2" id="KW-0472">Membrane</keyword>
<dbReference type="Proteomes" id="UP000756860">
    <property type="component" value="Unassembled WGS sequence"/>
</dbReference>
<gene>
    <name evidence="3" type="ORF">KI810_02685</name>
</gene>
<keyword evidence="2" id="KW-1133">Transmembrane helix</keyword>
<reference evidence="3 4" key="1">
    <citation type="submission" date="2021-05" db="EMBL/GenBank/DDBJ databases">
        <title>The draft genome of Geobacter luticola JCM 17780.</title>
        <authorList>
            <person name="Xu Z."/>
            <person name="Masuda Y."/>
            <person name="Itoh H."/>
            <person name="Senoo K."/>
        </authorList>
    </citation>
    <scope>NUCLEOTIDE SEQUENCE [LARGE SCALE GENOMIC DNA]</scope>
    <source>
        <strain evidence="3 4">JCM 17780</strain>
    </source>
</reference>
<feature type="transmembrane region" description="Helical" evidence="2">
    <location>
        <begin position="20"/>
        <end position="38"/>
    </location>
</feature>
<comment type="caution">
    <text evidence="3">The sequence shown here is derived from an EMBL/GenBank/DDBJ whole genome shotgun (WGS) entry which is preliminary data.</text>
</comment>
<dbReference type="EMBL" id="JAHCVK010000001">
    <property type="protein sequence ID" value="MBT0651947.1"/>
    <property type="molecule type" value="Genomic_DNA"/>
</dbReference>
<keyword evidence="1" id="KW-0175">Coiled coil</keyword>
<keyword evidence="4" id="KW-1185">Reference proteome</keyword>
<evidence type="ECO:0000313" key="4">
    <source>
        <dbReference type="Proteomes" id="UP000756860"/>
    </source>
</evidence>
<dbReference type="RefSeq" id="WP_214173930.1">
    <property type="nucleotide sequence ID" value="NZ_JAHCVK010000001.1"/>
</dbReference>
<proteinExistence type="predicted"/>
<name>A0ABS5SBD5_9BACT</name>
<keyword evidence="2" id="KW-0812">Transmembrane</keyword>
<feature type="transmembrane region" description="Helical" evidence="2">
    <location>
        <begin position="87"/>
        <end position="105"/>
    </location>
</feature>
<protein>
    <submittedName>
        <fullName evidence="3">Uncharacterized protein</fullName>
    </submittedName>
</protein>
<feature type="coiled-coil region" evidence="1">
    <location>
        <begin position="140"/>
        <end position="209"/>
    </location>
</feature>